<organism evidence="1 3">
    <name type="scientific">Neisseria elongata subsp. nitroreducens</name>
    <dbReference type="NCBI Taxonomy" id="90367"/>
    <lineage>
        <taxon>Bacteria</taxon>
        <taxon>Pseudomonadati</taxon>
        <taxon>Pseudomonadota</taxon>
        <taxon>Betaproteobacteria</taxon>
        <taxon>Neisseriales</taxon>
        <taxon>Neisseriaceae</taxon>
        <taxon>Neisseria</taxon>
    </lineage>
</organism>
<evidence type="ECO:0000313" key="3">
    <source>
        <dbReference type="Proteomes" id="UP000708805"/>
    </source>
</evidence>
<evidence type="ECO:0000313" key="1">
    <source>
        <dbReference type="EMBL" id="MBS9339413.1"/>
    </source>
</evidence>
<dbReference type="AlphaFoldDB" id="A0A9X0ZQF1"/>
<dbReference type="RefSeq" id="WP_214037067.1">
    <property type="nucleotide sequence ID" value="NZ_JAGJWT010000001.1"/>
</dbReference>
<comment type="caution">
    <text evidence="1">The sequence shown here is derived from an EMBL/GenBank/DDBJ whole genome shotgun (WGS) entry which is preliminary data.</text>
</comment>
<dbReference type="Proteomes" id="UP000708805">
    <property type="component" value="Unassembled WGS sequence"/>
</dbReference>
<dbReference type="EMBL" id="JAGJWT010000001">
    <property type="protein sequence ID" value="MBS9339633.1"/>
    <property type="molecule type" value="Genomic_DNA"/>
</dbReference>
<sequence length="116" mass="13219">MLDLISLLSEMENRQAETTDLVCITLENPDNPNQWLQFTYDQLNFAYPFASEPAGNLPEMPALAEMGVAQWEAEKFVTLDYYLSDETLPLIAGFARQYAEQILGGMKNWHSKVEIL</sequence>
<dbReference type="EMBL" id="JAGJWT010000001">
    <property type="protein sequence ID" value="MBS9339413.1"/>
    <property type="molecule type" value="Genomic_DNA"/>
</dbReference>
<protein>
    <submittedName>
        <fullName evidence="1">Uncharacterized protein</fullName>
    </submittedName>
</protein>
<gene>
    <name evidence="1" type="ORF">J8641_00875</name>
    <name evidence="2" type="ORF">J8641_02110</name>
</gene>
<evidence type="ECO:0000313" key="2">
    <source>
        <dbReference type="EMBL" id="MBS9339633.1"/>
    </source>
</evidence>
<proteinExistence type="predicted"/>
<accession>A0A9X0ZQF1</accession>
<reference evidence="1" key="1">
    <citation type="submission" date="2021-04" db="EMBL/GenBank/DDBJ databases">
        <title>Genomic characterization of endocarditis-associated Neisseria elongata subsp. nitroreducens.</title>
        <authorList>
            <person name="Schorner M."/>
            <person name="Passarelli-Araujo H."/>
            <person name="Scheffer M."/>
            <person name="Barazzetti F."/>
            <person name="Martins J."/>
            <person name="Machado H."/>
            <person name="Palmeiro J."/>
            <person name="Bazzo M."/>
        </authorList>
    </citation>
    <scope>NUCLEOTIDE SEQUENCE</scope>
    <source>
        <strain evidence="1">Nel_M001</strain>
    </source>
</reference>
<name>A0A9X0ZQF1_NEIEL</name>